<dbReference type="Proteomes" id="UP001178507">
    <property type="component" value="Unassembled WGS sequence"/>
</dbReference>
<evidence type="ECO:0000256" key="1">
    <source>
        <dbReference type="SAM" id="MobiDB-lite"/>
    </source>
</evidence>
<dbReference type="InterPro" id="IPR001932">
    <property type="entry name" value="PPM-type_phosphatase-like_dom"/>
</dbReference>
<dbReference type="Pfam" id="PF00481">
    <property type="entry name" value="PP2C"/>
    <property type="match status" value="1"/>
</dbReference>
<name>A0AA36IZJ2_9DINO</name>
<dbReference type="SUPFAM" id="SSF81606">
    <property type="entry name" value="PP2C-like"/>
    <property type="match status" value="1"/>
</dbReference>
<dbReference type="AlphaFoldDB" id="A0AA36IZJ2"/>
<keyword evidence="4" id="KW-1185">Reference proteome</keyword>
<dbReference type="PANTHER" id="PTHR13832">
    <property type="entry name" value="PROTEIN PHOSPHATASE 2C"/>
    <property type="match status" value="1"/>
</dbReference>
<evidence type="ECO:0000313" key="3">
    <source>
        <dbReference type="EMBL" id="CAJ1396865.1"/>
    </source>
</evidence>
<gene>
    <name evidence="3" type="ORF">EVOR1521_LOCUS21000</name>
</gene>
<evidence type="ECO:0000313" key="4">
    <source>
        <dbReference type="Proteomes" id="UP001178507"/>
    </source>
</evidence>
<sequence>MSPKREYAVLAESAFMQGRRPQQEDRHVKIADLTKAAKALNLPIDHLEQPCSFFAVYDGHRGPLCADFVAKSLHTRLLQHLSRSESPEIAACMRAACEELDAEFLAKHRTACDGCTVVMALVTGTLLSLAWLGDSRALLCRGSSSGSAVALTEDHRPQVPTEAERVRRAGGVVVNFDGAKRVAHKDFEARNRELRRAKAVGLGTVGTKPVALAVSRAMGDRDFKVPDQLLISTPSVRSFQLESSMKFMALMCDGITDVLSNEQVISELSFRRDKEPKANARQACGALVQRAYSRGSQDNLTVIMVSFQWKDGVAPDAVGCEAPCKRRRCESDAVDRAQSEKVQTSQRQRQGSTRANFKHRTFTETTGA</sequence>
<dbReference type="CDD" id="cd00143">
    <property type="entry name" value="PP2Cc"/>
    <property type="match status" value="1"/>
</dbReference>
<dbReference type="EMBL" id="CAUJNA010003245">
    <property type="protein sequence ID" value="CAJ1396865.1"/>
    <property type="molecule type" value="Genomic_DNA"/>
</dbReference>
<dbReference type="PROSITE" id="PS51746">
    <property type="entry name" value="PPM_2"/>
    <property type="match status" value="1"/>
</dbReference>
<dbReference type="GO" id="GO:0004722">
    <property type="term" value="F:protein serine/threonine phosphatase activity"/>
    <property type="evidence" value="ECO:0007669"/>
    <property type="project" value="InterPro"/>
</dbReference>
<feature type="domain" description="PPM-type phosphatase" evidence="2">
    <location>
        <begin position="10"/>
        <end position="307"/>
    </location>
</feature>
<dbReference type="InterPro" id="IPR015655">
    <property type="entry name" value="PP2C"/>
</dbReference>
<dbReference type="SMART" id="SM00332">
    <property type="entry name" value="PP2Cc"/>
    <property type="match status" value="1"/>
</dbReference>
<comment type="caution">
    <text evidence="3">The sequence shown here is derived from an EMBL/GenBank/DDBJ whole genome shotgun (WGS) entry which is preliminary data.</text>
</comment>
<reference evidence="3" key="1">
    <citation type="submission" date="2023-08" db="EMBL/GenBank/DDBJ databases">
        <authorList>
            <person name="Chen Y."/>
            <person name="Shah S."/>
            <person name="Dougan E. K."/>
            <person name="Thang M."/>
            <person name="Chan C."/>
        </authorList>
    </citation>
    <scope>NUCLEOTIDE SEQUENCE</scope>
</reference>
<organism evidence="3 4">
    <name type="scientific">Effrenium voratum</name>
    <dbReference type="NCBI Taxonomy" id="2562239"/>
    <lineage>
        <taxon>Eukaryota</taxon>
        <taxon>Sar</taxon>
        <taxon>Alveolata</taxon>
        <taxon>Dinophyceae</taxon>
        <taxon>Suessiales</taxon>
        <taxon>Symbiodiniaceae</taxon>
        <taxon>Effrenium</taxon>
    </lineage>
</organism>
<feature type="region of interest" description="Disordered" evidence="1">
    <location>
        <begin position="331"/>
        <end position="368"/>
    </location>
</feature>
<dbReference type="Gene3D" id="3.60.40.10">
    <property type="entry name" value="PPM-type phosphatase domain"/>
    <property type="match status" value="1"/>
</dbReference>
<accession>A0AA36IZJ2</accession>
<evidence type="ECO:0000259" key="2">
    <source>
        <dbReference type="PROSITE" id="PS51746"/>
    </source>
</evidence>
<dbReference type="InterPro" id="IPR036457">
    <property type="entry name" value="PPM-type-like_dom_sf"/>
</dbReference>
<feature type="compositionally biased region" description="Low complexity" evidence="1">
    <location>
        <begin position="343"/>
        <end position="354"/>
    </location>
</feature>
<proteinExistence type="predicted"/>
<dbReference type="PANTHER" id="PTHR13832:SF827">
    <property type="entry name" value="PROTEIN PHOSPHATASE 1L"/>
    <property type="match status" value="1"/>
</dbReference>
<protein>
    <recommendedName>
        <fullName evidence="2">PPM-type phosphatase domain-containing protein</fullName>
    </recommendedName>
</protein>